<dbReference type="InterPro" id="IPR050490">
    <property type="entry name" value="Bact_solute-bd_prot1"/>
</dbReference>
<keyword evidence="8" id="KW-1185">Reference proteome</keyword>
<dbReference type="Gene3D" id="3.40.190.10">
    <property type="entry name" value="Periplasmic binding protein-like II"/>
    <property type="match status" value="1"/>
</dbReference>
<dbReference type="PROSITE" id="PS51257">
    <property type="entry name" value="PROKAR_LIPOPROTEIN"/>
    <property type="match status" value="1"/>
</dbReference>
<evidence type="ECO:0000256" key="2">
    <source>
        <dbReference type="ARBA" id="ARBA00022729"/>
    </source>
</evidence>
<dbReference type="PANTHER" id="PTHR43649">
    <property type="entry name" value="ARABINOSE-BINDING PROTEIN-RELATED"/>
    <property type="match status" value="1"/>
</dbReference>
<evidence type="ECO:0000256" key="4">
    <source>
        <dbReference type="ARBA" id="ARBA00023139"/>
    </source>
</evidence>
<protein>
    <submittedName>
        <fullName evidence="7">Sugar ABC transporter substrate-binding protein</fullName>
    </submittedName>
</protein>
<dbReference type="OrthoDB" id="2507686at2"/>
<keyword evidence="5" id="KW-0449">Lipoprotein</keyword>
<evidence type="ECO:0000313" key="8">
    <source>
        <dbReference type="Proteomes" id="UP000266340"/>
    </source>
</evidence>
<name>A0A398CHT5_9BACL</name>
<evidence type="ECO:0000256" key="3">
    <source>
        <dbReference type="ARBA" id="ARBA00023136"/>
    </source>
</evidence>
<dbReference type="CDD" id="cd13585">
    <property type="entry name" value="PBP2_TMBP_like"/>
    <property type="match status" value="1"/>
</dbReference>
<keyword evidence="2 6" id="KW-0732">Signal</keyword>
<gene>
    <name evidence="7" type="ORF">D3H35_24815</name>
</gene>
<evidence type="ECO:0000256" key="1">
    <source>
        <dbReference type="ARBA" id="ARBA00022475"/>
    </source>
</evidence>
<dbReference type="RefSeq" id="WP_119151825.1">
    <property type="nucleotide sequence ID" value="NZ_JBHSOV010000032.1"/>
</dbReference>
<dbReference type="EMBL" id="QXJM01000040">
    <property type="protein sequence ID" value="RIE01572.1"/>
    <property type="molecule type" value="Genomic_DNA"/>
</dbReference>
<dbReference type="AlphaFoldDB" id="A0A398CHT5"/>
<evidence type="ECO:0000313" key="7">
    <source>
        <dbReference type="EMBL" id="RIE01572.1"/>
    </source>
</evidence>
<dbReference type="Pfam" id="PF01547">
    <property type="entry name" value="SBP_bac_1"/>
    <property type="match status" value="1"/>
</dbReference>
<proteinExistence type="predicted"/>
<accession>A0A398CHT5</accession>
<dbReference type="SUPFAM" id="SSF53850">
    <property type="entry name" value="Periplasmic binding protein-like II"/>
    <property type="match status" value="1"/>
</dbReference>
<organism evidence="7 8">
    <name type="scientific">Cohnella faecalis</name>
    <dbReference type="NCBI Taxonomy" id="2315694"/>
    <lineage>
        <taxon>Bacteria</taxon>
        <taxon>Bacillati</taxon>
        <taxon>Bacillota</taxon>
        <taxon>Bacilli</taxon>
        <taxon>Bacillales</taxon>
        <taxon>Paenibacillaceae</taxon>
        <taxon>Cohnella</taxon>
    </lineage>
</organism>
<keyword evidence="4" id="KW-0564">Palmitate</keyword>
<keyword evidence="1" id="KW-1003">Cell membrane</keyword>
<comment type="caution">
    <text evidence="7">The sequence shown here is derived from an EMBL/GenBank/DDBJ whole genome shotgun (WGS) entry which is preliminary data.</text>
</comment>
<reference evidence="7 8" key="1">
    <citation type="submission" date="2018-09" db="EMBL/GenBank/DDBJ databases">
        <title>Cohnella cavernae sp. nov., isolated from a karst cave.</title>
        <authorList>
            <person name="Zhu H."/>
        </authorList>
    </citation>
    <scope>NUCLEOTIDE SEQUENCE [LARGE SCALE GENOMIC DNA]</scope>
    <source>
        <strain evidence="7 8">K2E09-144</strain>
    </source>
</reference>
<dbReference type="InterPro" id="IPR006059">
    <property type="entry name" value="SBP"/>
</dbReference>
<sequence>MVGKKWAFLTLASITILSACSSGNTTNEASQSSEKGTEKTGAKKLTVWVKQTFSAEADELLKKRMEQFGKEKNVTVNVELISSSSMTEKYSAAIESKQTPDVAFLIPEVIKQFQEKDLLLDLSDLSNNINKVNGELFKKGLDYASVDGKIYGIPLYNSATVLFYRKDMLAKAGYDAPPKTWDEFREVAKKVTETNKGVYGAGLVFGSANDSENEKRSITWSLGASLNSADGKTPTMDTPEMSSVVKMLTDMVVVDKSVPPTSVSWDDSGNNKAYLSGQTAMIINAASVVGALKDAPDDVKNNTGVAVLPAGPKGTTVIGSTNYNGVFKNTKEPELSQELIQYVMDKSWYKTWIETVAPTFAPVYIDLANEPFWQSEYNKPIIASLEYFTYTGYPGPNMSQATEVHNQKILTQMYQRILVDKISIDKALKEAQDKMLKIYTP</sequence>
<evidence type="ECO:0000256" key="6">
    <source>
        <dbReference type="SAM" id="SignalP"/>
    </source>
</evidence>
<feature type="chain" id="PRO_5038851622" evidence="6">
    <location>
        <begin position="22"/>
        <end position="441"/>
    </location>
</feature>
<keyword evidence="3" id="KW-0472">Membrane</keyword>
<feature type="signal peptide" evidence="6">
    <location>
        <begin position="1"/>
        <end position="21"/>
    </location>
</feature>
<dbReference type="Proteomes" id="UP000266340">
    <property type="component" value="Unassembled WGS sequence"/>
</dbReference>
<evidence type="ECO:0000256" key="5">
    <source>
        <dbReference type="ARBA" id="ARBA00023288"/>
    </source>
</evidence>
<dbReference type="PANTHER" id="PTHR43649:SF33">
    <property type="entry name" value="POLYGALACTURONAN_RHAMNOGALACTURONAN-BINDING PROTEIN YTCQ"/>
    <property type="match status" value="1"/>
</dbReference>